<protein>
    <recommendedName>
        <fullName evidence="7">AAA+ ATPase domain-containing protein</fullName>
    </recommendedName>
</protein>
<dbReference type="InterPro" id="IPR050905">
    <property type="entry name" value="Plant_NBS-LRR"/>
</dbReference>
<feature type="compositionally biased region" description="Acidic residues" evidence="6">
    <location>
        <begin position="1279"/>
        <end position="1297"/>
    </location>
</feature>
<evidence type="ECO:0000259" key="7">
    <source>
        <dbReference type="SMART" id="SM00382"/>
    </source>
</evidence>
<keyword evidence="3" id="KW-0547">Nucleotide-binding</keyword>
<dbReference type="Pfam" id="PF23598">
    <property type="entry name" value="LRR_14"/>
    <property type="match status" value="1"/>
</dbReference>
<comment type="similarity">
    <text evidence="1">Belongs to the disease resistance NB-LRR family.</text>
</comment>
<dbReference type="InterPro" id="IPR002182">
    <property type="entry name" value="NB-ARC"/>
</dbReference>
<organism evidence="8 9">
    <name type="scientific">Gossypium barbadense</name>
    <name type="common">Sea Island cotton</name>
    <name type="synonym">Hibiscus barbadensis</name>
    <dbReference type="NCBI Taxonomy" id="3634"/>
    <lineage>
        <taxon>Eukaryota</taxon>
        <taxon>Viridiplantae</taxon>
        <taxon>Streptophyta</taxon>
        <taxon>Embryophyta</taxon>
        <taxon>Tracheophyta</taxon>
        <taxon>Spermatophyta</taxon>
        <taxon>Magnoliopsida</taxon>
        <taxon>eudicotyledons</taxon>
        <taxon>Gunneridae</taxon>
        <taxon>Pentapetalae</taxon>
        <taxon>rosids</taxon>
        <taxon>malvids</taxon>
        <taxon>Malvales</taxon>
        <taxon>Malvaceae</taxon>
        <taxon>Malvoideae</taxon>
        <taxon>Gossypium</taxon>
    </lineage>
</organism>
<dbReference type="SUPFAM" id="SSF52540">
    <property type="entry name" value="P-loop containing nucleoside triphosphate hydrolases"/>
    <property type="match status" value="1"/>
</dbReference>
<dbReference type="GO" id="GO:0043531">
    <property type="term" value="F:ADP binding"/>
    <property type="evidence" value="ECO:0007669"/>
    <property type="project" value="InterPro"/>
</dbReference>
<dbReference type="InterPro" id="IPR055414">
    <property type="entry name" value="LRR_R13L4/SHOC2-like"/>
</dbReference>
<keyword evidence="2" id="KW-0677">Repeat</keyword>
<feature type="region of interest" description="Disordered" evidence="6">
    <location>
        <begin position="1279"/>
        <end position="1312"/>
    </location>
</feature>
<evidence type="ECO:0000256" key="6">
    <source>
        <dbReference type="SAM" id="MobiDB-lite"/>
    </source>
</evidence>
<dbReference type="InterPro" id="IPR032675">
    <property type="entry name" value="LRR_dom_sf"/>
</dbReference>
<name>A0A2P5XQI1_GOSBA</name>
<dbReference type="FunFam" id="3.40.50.300:FF:001091">
    <property type="entry name" value="Probable disease resistance protein At1g61300"/>
    <property type="match status" value="1"/>
</dbReference>
<dbReference type="GO" id="GO:0005524">
    <property type="term" value="F:ATP binding"/>
    <property type="evidence" value="ECO:0007669"/>
    <property type="project" value="UniProtKB-KW"/>
</dbReference>
<dbReference type="Gene3D" id="3.40.50.300">
    <property type="entry name" value="P-loop containing nucleotide triphosphate hydrolases"/>
    <property type="match status" value="1"/>
</dbReference>
<evidence type="ECO:0000256" key="2">
    <source>
        <dbReference type="ARBA" id="ARBA00022737"/>
    </source>
</evidence>
<dbReference type="InterPro" id="IPR057135">
    <property type="entry name" value="At4g27190-like_LRR"/>
</dbReference>
<dbReference type="Pfam" id="PF00931">
    <property type="entry name" value="NB-ARC"/>
    <property type="match status" value="1"/>
</dbReference>
<dbReference type="GO" id="GO:0006952">
    <property type="term" value="P:defense response"/>
    <property type="evidence" value="ECO:0007669"/>
    <property type="project" value="UniProtKB-KW"/>
</dbReference>
<dbReference type="PANTHER" id="PTHR33463">
    <property type="entry name" value="NB-ARC DOMAIN-CONTAINING PROTEIN-RELATED"/>
    <property type="match status" value="1"/>
</dbReference>
<dbReference type="Gene3D" id="3.80.10.10">
    <property type="entry name" value="Ribonuclease Inhibitor"/>
    <property type="match status" value="4"/>
</dbReference>
<dbReference type="EMBL" id="KZ664432">
    <property type="protein sequence ID" value="PPS05581.1"/>
    <property type="molecule type" value="Genomic_DNA"/>
</dbReference>
<dbReference type="PRINTS" id="PR00364">
    <property type="entry name" value="DISEASERSIST"/>
</dbReference>
<dbReference type="Proteomes" id="UP000239757">
    <property type="component" value="Unassembled WGS sequence"/>
</dbReference>
<evidence type="ECO:0000256" key="5">
    <source>
        <dbReference type="ARBA" id="ARBA00022840"/>
    </source>
</evidence>
<dbReference type="InterPro" id="IPR003593">
    <property type="entry name" value="AAA+_ATPase"/>
</dbReference>
<sequence length="1312" mass="149600">MASFLEPLFSKAAEYMVETTAAQLSYVFKHDNKFQNLWGKVEELKCARQRVQQSVDEAKRNGENIFDDVERWLTVVNKKISDQATTQSQEDENKAMENYFAGFLLDIKNPYQLSKKADEEAEAITQLLNEKDRFDRVSYRPALEGIHIIRPLKEYETFESRSGVFYEVMAALEDDNVNIIGVYGMGGVGKTTLVKEAASQVIAKEKKLFDEVVLVAITQTPNMVNTQNKIAERLGLELEGTDMDMRAAKLRERIKKKKKILIILDDIWVFLDLEALGIPSADEHKGCKILMTSRRRKVLKSMGSQKMKILPIELLKEDEAWKLFKNLAGPITERSDLQSTAEKVAQKCARLPIAIATVAKALKHKENLYEWEDALERSYQVIIMGHNAATEDLLKYCRGLGLFRGLDTIEKVRRRVLTLVSELKDSSLLLAGSSPERFDMHDVVCEVAIAIASRDRGWLASGKEDVSEEWSDKDRMRTCSLVSLQNTEVIELLDESECPKLTFFSMGSENSSSKMPFFFSMGGVDSSLKIPKNLFEGMKGLKVLNFTGMNLTSLPCSIGCLKTLCTLRLVGCALKDIGILGELVNLEILDLRNSTIRVLPKEIGELRRLKLLDLSGCRNLEVISPNVLSSLSRLEELYLYDSFNGWDWEVEGSENNPRSKASLVELQNLSRLTTLEVHVPDVRAIPKQKLFSRNMERYKISIAEFWSRYDGGMETSRMLKLTTNNRSLQLAHEIKTLLRRTQDLYLRGVEDAMEMLYDPITEGFPHLKHLKVCDVSDIKCVINPSISVIVHHCKMLKNLFSFSVAKGLRQLEEIRVSSCENMRELIKVEKEEMGEDDILEFTQLRFLELKGLPKFNGMWLFDKKVLFPALENLYLNSVNGIKRIWHDDQLLTVSLTSLQVHCCSELKYVFTSSMVESFVNLKTLVVGDCDEMEDIIEGILGGEERINNSISVFPKLDSVALYNLLNLKRWHDDQLLTVSCGVQNLTHLEVSNCHKLKCVFTSSMVKSFVNLKTLKVRHCNEMEDIIEGILGGEERINNSIKVFPNLTVLVLTDLPSLKRFCCGINPVEFPFLGKLEIRKCRVLSAFHFDTASIGNNISLDPSILQPQYLFSAKFTFPNLHQLTLRWNVGVKEIWRLVPSSTSFQNLVALEVEGYHGIIKIITHSTAKSLVHLEKMRIENCQEIEEIVGGGDDDDDPQLKILKLQSLPKLESFCSSRHYTFDFLSLEWVYVDDCPNMKTFSHGELNTPFLHGVRLKWNVRWEGNLNSAIQQIFREESSMVEESENSWEESENSEEDLSDLCKKQRRHGTWEGN</sequence>
<dbReference type="PANTHER" id="PTHR33463:SF149">
    <property type="entry name" value="NB-ARC DOMAIN-CONTAINING PROTEIN"/>
    <property type="match status" value="1"/>
</dbReference>
<evidence type="ECO:0000313" key="8">
    <source>
        <dbReference type="EMBL" id="PPS05581.1"/>
    </source>
</evidence>
<evidence type="ECO:0000256" key="3">
    <source>
        <dbReference type="ARBA" id="ARBA00022741"/>
    </source>
</evidence>
<keyword evidence="5" id="KW-0067">ATP-binding</keyword>
<reference evidence="8 9" key="1">
    <citation type="submission" date="2015-01" db="EMBL/GenBank/DDBJ databases">
        <title>Genome of allotetraploid Gossypium barbadense reveals genomic plasticity and fiber elongation in cotton evolution.</title>
        <authorList>
            <person name="Chen X."/>
            <person name="Liu X."/>
            <person name="Zhao B."/>
            <person name="Zheng H."/>
            <person name="Hu Y."/>
            <person name="Lu G."/>
            <person name="Yang C."/>
            <person name="Chen J."/>
            <person name="Shan C."/>
            <person name="Zhang L."/>
            <person name="Zhou Y."/>
            <person name="Wang L."/>
            <person name="Guo W."/>
            <person name="Bai Y."/>
            <person name="Ruan J."/>
            <person name="Shangguan X."/>
            <person name="Mao Y."/>
            <person name="Jiang J."/>
            <person name="Zhu Y."/>
            <person name="Lei J."/>
            <person name="Kang H."/>
            <person name="Chen S."/>
            <person name="He X."/>
            <person name="Wang R."/>
            <person name="Wang Y."/>
            <person name="Chen J."/>
            <person name="Wang L."/>
            <person name="Yu S."/>
            <person name="Wang B."/>
            <person name="Wei J."/>
            <person name="Song S."/>
            <person name="Lu X."/>
            <person name="Gao Z."/>
            <person name="Gu W."/>
            <person name="Deng X."/>
            <person name="Ma D."/>
            <person name="Wang S."/>
            <person name="Liang W."/>
            <person name="Fang L."/>
            <person name="Cai C."/>
            <person name="Zhu X."/>
            <person name="Zhou B."/>
            <person name="Zhang Y."/>
            <person name="Chen Z."/>
            <person name="Xu S."/>
            <person name="Zhu R."/>
            <person name="Wang S."/>
            <person name="Zhang T."/>
            <person name="Zhao G."/>
        </authorList>
    </citation>
    <scope>NUCLEOTIDE SEQUENCE [LARGE SCALE GENOMIC DNA]</scope>
    <source>
        <strain evidence="9">cv. Xinhai21</strain>
        <tissue evidence="8">Leaf</tissue>
    </source>
</reference>
<evidence type="ECO:0000313" key="9">
    <source>
        <dbReference type="Proteomes" id="UP000239757"/>
    </source>
</evidence>
<evidence type="ECO:0000256" key="4">
    <source>
        <dbReference type="ARBA" id="ARBA00022821"/>
    </source>
</evidence>
<feature type="domain" description="AAA+ ATPase" evidence="7">
    <location>
        <begin position="176"/>
        <end position="313"/>
    </location>
</feature>
<dbReference type="SMART" id="SM00382">
    <property type="entry name" value="AAA"/>
    <property type="match status" value="1"/>
</dbReference>
<gene>
    <name evidence="8" type="ORF">GOBAR_AA15069</name>
</gene>
<accession>A0A2P5XQI1</accession>
<dbReference type="InterPro" id="IPR042197">
    <property type="entry name" value="Apaf_helical"/>
</dbReference>
<evidence type="ECO:0000256" key="1">
    <source>
        <dbReference type="ARBA" id="ARBA00008894"/>
    </source>
</evidence>
<dbReference type="InterPro" id="IPR027417">
    <property type="entry name" value="P-loop_NTPase"/>
</dbReference>
<proteinExistence type="inferred from homology"/>
<keyword evidence="4" id="KW-0611">Plant defense</keyword>
<dbReference type="OrthoDB" id="1898799at2759"/>
<dbReference type="Gene3D" id="1.10.8.430">
    <property type="entry name" value="Helical domain of apoptotic protease-activating factors"/>
    <property type="match status" value="1"/>
</dbReference>
<dbReference type="Pfam" id="PF23247">
    <property type="entry name" value="LRR_RPS2"/>
    <property type="match status" value="3"/>
</dbReference>
<dbReference type="SUPFAM" id="SSF52058">
    <property type="entry name" value="L domain-like"/>
    <property type="match status" value="2"/>
</dbReference>